<protein>
    <submittedName>
        <fullName evidence="2">Integrase core domain containing protein</fullName>
    </submittedName>
</protein>
<reference evidence="2" key="2">
    <citation type="submission" date="2015-06" db="UniProtKB">
        <authorList>
            <consortium name="EnsemblPlants"/>
        </authorList>
    </citation>
    <scope>IDENTIFICATION</scope>
    <source>
        <strain evidence="2">DM1-3 516 R44</strain>
    </source>
</reference>
<evidence type="ECO:0000313" key="3">
    <source>
        <dbReference type="Proteomes" id="UP000011115"/>
    </source>
</evidence>
<evidence type="ECO:0000313" key="2">
    <source>
        <dbReference type="EnsemblPlants" id="PGSC0003DMT400092659"/>
    </source>
</evidence>
<dbReference type="Proteomes" id="UP000011115">
    <property type="component" value="Unassembled WGS sequence"/>
</dbReference>
<evidence type="ECO:0000256" key="1">
    <source>
        <dbReference type="SAM" id="MobiDB-lite"/>
    </source>
</evidence>
<reference evidence="3" key="1">
    <citation type="journal article" date="2011" name="Nature">
        <title>Genome sequence and analysis of the tuber crop potato.</title>
        <authorList>
            <consortium name="The Potato Genome Sequencing Consortium"/>
        </authorList>
    </citation>
    <scope>NUCLEOTIDE SEQUENCE [LARGE SCALE GENOMIC DNA]</scope>
    <source>
        <strain evidence="3">cv. DM1-3 516 R44</strain>
    </source>
</reference>
<dbReference type="Gramene" id="PGSC0003DMT400092659">
    <property type="protein sequence ID" value="PGSC0003DMT400092659"/>
    <property type="gene ID" value="PGSC0003DMG400042230"/>
</dbReference>
<feature type="compositionally biased region" description="Low complexity" evidence="1">
    <location>
        <begin position="1"/>
        <end position="43"/>
    </location>
</feature>
<dbReference type="HOGENOM" id="CLU_1605596_0_0_1"/>
<organism evidence="2 3">
    <name type="scientific">Solanum tuberosum</name>
    <name type="common">Potato</name>
    <dbReference type="NCBI Taxonomy" id="4113"/>
    <lineage>
        <taxon>Eukaryota</taxon>
        <taxon>Viridiplantae</taxon>
        <taxon>Streptophyta</taxon>
        <taxon>Embryophyta</taxon>
        <taxon>Tracheophyta</taxon>
        <taxon>Spermatophyta</taxon>
        <taxon>Magnoliopsida</taxon>
        <taxon>eudicotyledons</taxon>
        <taxon>Gunneridae</taxon>
        <taxon>Pentapetalae</taxon>
        <taxon>asterids</taxon>
        <taxon>lamiids</taxon>
        <taxon>Solanales</taxon>
        <taxon>Solanaceae</taxon>
        <taxon>Solanoideae</taxon>
        <taxon>Solaneae</taxon>
        <taxon>Solanum</taxon>
    </lineage>
</organism>
<name>M1DQ98_SOLTU</name>
<feature type="region of interest" description="Disordered" evidence="1">
    <location>
        <begin position="1"/>
        <end position="67"/>
    </location>
</feature>
<accession>M1DQ98</accession>
<dbReference type="EnsemblPlants" id="PGSC0003DMT400092659">
    <property type="protein sequence ID" value="PGSC0003DMT400092659"/>
    <property type="gene ID" value="PGSC0003DMG400042230"/>
</dbReference>
<proteinExistence type="predicted"/>
<dbReference type="InParanoid" id="M1DQ98"/>
<sequence>MDNWRQGQGNQGRNYGNYNQEGQYVRDGNFNRDNNYNRNNYGNRNDRVGPYIPSQNRESGPREAGTNMSRIEDMMQKMMKKFDATDENVKEMRNDLSGIGQKVDAHSVSIKHLQQTQLSTIVNPRQSGTLPNNTIQNPKNDGHCMGQSLLEEISKPLIHICRLDGN</sequence>
<dbReference type="PaxDb" id="4113-PGSC0003DMT400092659"/>
<dbReference type="AlphaFoldDB" id="M1DQ98"/>
<keyword evidence="3" id="KW-1185">Reference proteome</keyword>